<dbReference type="RefSeq" id="WP_069483486.1">
    <property type="nucleotide sequence ID" value="NZ_KV766183.1"/>
</dbReference>
<protein>
    <submittedName>
        <fullName evidence="1">Uncharacterized protein</fullName>
    </submittedName>
</protein>
<dbReference type="OrthoDB" id="9813368at2"/>
<proteinExistence type="predicted"/>
<accession>A0A1E4QYF5</accession>
<gene>
    <name evidence="1" type="ORF">BG258_23355</name>
</gene>
<reference evidence="1 2" key="1">
    <citation type="submission" date="2016-09" db="EMBL/GenBank/DDBJ databases">
        <title>Draft genome sequence of the soil isolate, Lysinibacillus fusiformis M5, a potential hypoxanthine producer.</title>
        <authorList>
            <person name="Gallegos-Monterrosa R."/>
            <person name="Maroti G."/>
            <person name="Balint B."/>
            <person name="Kovacs A.T."/>
        </authorList>
    </citation>
    <scope>NUCLEOTIDE SEQUENCE [LARGE SCALE GENOMIC DNA]</scope>
    <source>
        <strain evidence="1 2">M5</strain>
    </source>
</reference>
<evidence type="ECO:0000313" key="2">
    <source>
        <dbReference type="Proteomes" id="UP000094784"/>
    </source>
</evidence>
<sequence>MSKFSDLLGKINDENYLKGIESKGFESVDRDMLSTDRFRYPNMGDFYMNAVNDPYYKRLKEAMDKLNTHKDEDVDVDEKLNENNEVAMSFYYNAPPVLTLGDHQDKGVIFFKGQVEASNKDKEMGYFEGDTFPIKVSTIEAGNEETKKLITGHFLSKMIEMGISSDNAAISVRLLGINTPEVEHWDYREYEDKDEASRFKTVTYGSVEKDSGHYIIRRKNGMDENTKINVFKPDPKINKWHEYTEKGPGSVSGYSEVKMLTKMDEEDPVRISEGKRIQDKLQKLIHAVNGEVYFMIDRISLNESNQKYPTIYEGINSSSVGIDKIKYYWSQVKDYNRFKYSGYNQWGQDKNGRWLGSAYIKLNDQWINLAKYVITQSKETNVLPDANDNPSYELKNGLPAEIFNLQSYDYNSRIVFDIHSKIAKEMDDRRRVQKDIFNVDFDKLKEWNVTIGDCTFFVPPTSIRVSQQATQDRLPILRGKGSITRGNQKVQKMIELTLYFNEDRGINGYQYKDKLPNGKVVNYYMNGLRSLISQFKFTPFLPIENDYINRILNIDAVTLANMQIVTNPSMPRLLTCVLTMQEFDFLQYMPEIPLDLDNVDEYYNPFSTTFNFALMRWYYQRAIQRGEALKEYSINDKEYMVGIEGSRTALFPMDFKDPYFKIFVANENHLQQMHSIKVQKNSSGHTFNSIGQKEKNLIADMQPIYNAYMDLEGNTRIKTVIDEIMSLPNKGKGQYFAYSIIDGMKNNKEYNGLFNSAGMSIHETRGKGSSVEVMSPSKIASYVNKLVSETSIAMYEANVQKPLLTQSKTYTDFSDNKMKFGIVYKINSEYLNESALTSIIDAAEIHMSATISLNKYIKSGNIVVEYEIPFKEDKSVDFDNFMGSSGTATYKFYKANGALSLSKGENAKYIGVISMLQDMIDGKGNATMVEEVDELNADIDNNMLETLQYDEVMLGEVRIKNLACVYGNNLTQVGLNGTEGYASQYLGGQDTIIELGIETTDEFSVGILNGLPKVASYLLTNYRLVIPSAPIRFESEITRLLGVVEAVIESVEIGTVPGQPGLYQINMRLVSVDRTMRHREGMRKVNEISNGGITTGNGTMDIKLNTFAELQKRFGEAELYPDLELPTIEELNKSGFDFLRHKFDSTRIYPDPDFYFNYGHVLQSEIFREAVIGTDLDTYDVKYGNTGGDYVVTESAKGVGVKETDKSQSIKDTEEACSKAESMVGMSSTKKMTKYIDNNIPVLNMMNTASSDDVWEIGEDIRVMLMEEPYAKMLRDHERGIEKGSTLKETAWLYDKLEGVRNALGLIDGVLSKPMNTHSWIKSKAESRWRIKDKTVAALLKYHEIFQSLGIVDNYKFRSTFGDLAYAAACARSGNKEYRKGLDEKDYAPDVDFIGFKIATSQDGNGIEEIKDPNDVVNAVEFGPFRTKMYSEQEIRNILGDKTEIRTEKKDSTNVNTYMFLLDPYYLKKASLQEIEEYKKATVSDVDFAIEAFLRICLVWLRKMIEDKLFPNLNFDVLSKDFEKELSSAKSDAKASSGKELEKEESKQIAEQINQYIDFLKDIDRPMDGGKAFLMVALAVCELDLYKLVYDRDFHQLNQLKVTLTSTSVQFENPKSEHMDLRRFLFALVPAKAIDGIEDFTSRYDDAIQKYRRIELDRKYIEFADDPDIYTRHAFYDMCTHDMRGRMARAFPSFYIVLVDEGREIGYYKLNDNFYNINAISEIQVHKSRKIPADTCRIVMSNLFHTFTQDDEDKVIEYEYSPLDAFNSIFRPGEIYRTEQEKRLSQQPLNKVKLTPGTRIHVRMGYGANAATLPVVFNGKITEVNAGDVMEIVCQGDGIELAQPILEDLDADEVENADKLFGGVLDLFNNASTPKEILTSLLTIKGSFWRKTLRQITEGMVQDPQRYGYVNFGDINYTEVFKNGEAVQNIFEAIGKPMWGALEDGVESDFNTKEAPKISIELMGKSFWDVLHICASATPDFIGAIAPFGMRSTVFHGHPRYYHAFDYVTTESGNVYEKRKPFQQYHIVTSYADIITNNIKADSSRIKTNAIGTFKAAGNTGLLGTRINQTPRMFVDWDIYPENQKSMIYDTQFYDKGIPMSFGIGKAIQWIDRIFDYFKGENEDKAYGVIQNGYPIAKRMTANALKNSMRDMYTGEIILMGSPTLKPHDRLYIMDIYEHMSGQVLVEAVTHSLTIDTGLTSSVTPDCISVVDDQYEKGTRNIVSYITSASMLAHGGLLAKSVYANKRGGYKPLTAMATWGAKRMVENSGKLASKIEGAVSSHTIRGAKAAKFAAKHANKTAAALAKLGTGTAAGGPAGFAVAAAWIVVEAGVSFMVGTMSSIMIQEFIKNAQVLTIFPLQHNGKVLTAGLKGSVGLVYGAPDYNKLGTLEKAFTYLDTETNDLGKGMNFIINIFVNEDIQSAARKYATRAIDGSSDEDVQFETNLADKLKGIAARESNRISGYEKLLISPRIQLNDENKGKKFSKAFEAYGLSDSRMPETQSRITAENTYIKNDVEIENMIEKGFLKLIWDESAGNTEYDKKVFSISGNQTEIKAYKKTEGGKLSYDLPFLKDEALSIMKTILAEAKKMMPTFVPEKEVINESYVIVSSALIVGGDPKKKSMANTGFSFTLEAGGLGEKTFLIKAIEKMYEYGVKEYSEGRSINKEIFIYNHVSGNKYQITILPPDLG</sequence>
<dbReference type="Proteomes" id="UP000094784">
    <property type="component" value="Unassembled WGS sequence"/>
</dbReference>
<organism evidence="1 2">
    <name type="scientific">Lysinibacillus fusiformis</name>
    <dbReference type="NCBI Taxonomy" id="28031"/>
    <lineage>
        <taxon>Bacteria</taxon>
        <taxon>Bacillati</taxon>
        <taxon>Bacillota</taxon>
        <taxon>Bacilli</taxon>
        <taxon>Bacillales</taxon>
        <taxon>Bacillaceae</taxon>
        <taxon>Lysinibacillus</taxon>
    </lineage>
</organism>
<comment type="caution">
    <text evidence="1">The sequence shown here is derived from an EMBL/GenBank/DDBJ whole genome shotgun (WGS) entry which is preliminary data.</text>
</comment>
<name>A0A1E4QYF5_9BACI</name>
<evidence type="ECO:0000313" key="1">
    <source>
        <dbReference type="EMBL" id="ODV53243.1"/>
    </source>
</evidence>
<dbReference type="EMBL" id="MECQ01000008">
    <property type="protein sequence ID" value="ODV53243.1"/>
    <property type="molecule type" value="Genomic_DNA"/>
</dbReference>